<dbReference type="Proteomes" id="UP000603545">
    <property type="component" value="Unassembled WGS sequence"/>
</dbReference>
<evidence type="ECO:0000313" key="2">
    <source>
        <dbReference type="Proteomes" id="UP000603545"/>
    </source>
</evidence>
<proteinExistence type="predicted"/>
<gene>
    <name evidence="1" type="ORF">H8E80_05750</name>
</gene>
<sequence length="47" mass="5876">MKKQDNHKKPRKLMDQVRDVMRLNRNREPMELVKTMHKLDLKIRYNV</sequence>
<comment type="caution">
    <text evidence="1">The sequence shown here is derived from an EMBL/GenBank/DDBJ whole genome shotgun (WGS) entry which is preliminary data.</text>
</comment>
<name>A0A8J6N524_9BACT</name>
<dbReference type="EMBL" id="JACNLL010000055">
    <property type="protein sequence ID" value="MBC8199535.1"/>
    <property type="molecule type" value="Genomic_DNA"/>
</dbReference>
<protein>
    <submittedName>
        <fullName evidence="1">Uncharacterized protein</fullName>
    </submittedName>
</protein>
<evidence type="ECO:0000313" key="1">
    <source>
        <dbReference type="EMBL" id="MBC8199535.1"/>
    </source>
</evidence>
<organism evidence="1 2">
    <name type="scientific">Candidatus Desulfaltia bathyphila</name>
    <dbReference type="NCBI Taxonomy" id="2841697"/>
    <lineage>
        <taxon>Bacteria</taxon>
        <taxon>Pseudomonadati</taxon>
        <taxon>Thermodesulfobacteriota</taxon>
        <taxon>Desulfobacteria</taxon>
        <taxon>Desulfobacterales</taxon>
        <taxon>Desulfobacterales incertae sedis</taxon>
        <taxon>Candidatus Desulfaltia</taxon>
    </lineage>
</organism>
<accession>A0A8J6N524</accession>
<reference evidence="1 2" key="1">
    <citation type="submission" date="2020-08" db="EMBL/GenBank/DDBJ databases">
        <title>Bridging the membrane lipid divide: bacteria of the FCB group superphylum have the potential to synthesize archaeal ether lipids.</title>
        <authorList>
            <person name="Villanueva L."/>
            <person name="Von Meijenfeldt F.A.B."/>
            <person name="Westbye A.B."/>
            <person name="Yadav S."/>
            <person name="Hopmans E.C."/>
            <person name="Dutilh B.E."/>
            <person name="Sinninghe Damste J.S."/>
        </authorList>
    </citation>
    <scope>NUCLEOTIDE SEQUENCE [LARGE SCALE GENOMIC DNA]</scope>
    <source>
        <strain evidence="1">NIOZ-UU82</strain>
    </source>
</reference>
<dbReference type="AlphaFoldDB" id="A0A8J6N524"/>